<keyword evidence="1" id="KW-1133">Transmembrane helix</keyword>
<evidence type="ECO:0000256" key="1">
    <source>
        <dbReference type="SAM" id="Phobius"/>
    </source>
</evidence>
<organism evidence="2 3">
    <name type="scientific">Planktothrix serta PCC 8927</name>
    <dbReference type="NCBI Taxonomy" id="671068"/>
    <lineage>
        <taxon>Bacteria</taxon>
        <taxon>Bacillati</taxon>
        <taxon>Cyanobacteriota</taxon>
        <taxon>Cyanophyceae</taxon>
        <taxon>Oscillatoriophycideae</taxon>
        <taxon>Oscillatoriales</taxon>
        <taxon>Microcoleaceae</taxon>
        <taxon>Planktothrix</taxon>
    </lineage>
</organism>
<keyword evidence="3" id="KW-1185">Reference proteome</keyword>
<evidence type="ECO:0000313" key="3">
    <source>
        <dbReference type="Proteomes" id="UP000184550"/>
    </source>
</evidence>
<protein>
    <submittedName>
        <fullName evidence="2">Uncharacterized protein</fullName>
    </submittedName>
</protein>
<comment type="caution">
    <text evidence="2">The sequence shown here is derived from an EMBL/GenBank/DDBJ whole genome shotgun (WGS) entry which is preliminary data.</text>
</comment>
<accession>A0A7Z9DYL6</accession>
<evidence type="ECO:0000313" key="2">
    <source>
        <dbReference type="EMBL" id="VXD18318.1"/>
    </source>
</evidence>
<reference evidence="2" key="1">
    <citation type="submission" date="2019-10" db="EMBL/GenBank/DDBJ databases">
        <authorList>
            <consortium name="Genoscope - CEA"/>
            <person name="William W."/>
        </authorList>
    </citation>
    <scope>NUCLEOTIDE SEQUENCE [LARGE SCALE GENOMIC DNA]</scope>
    <source>
        <strain evidence="2">BBR_PRJEB10992</strain>
    </source>
</reference>
<feature type="transmembrane region" description="Helical" evidence="1">
    <location>
        <begin position="30"/>
        <end position="50"/>
    </location>
</feature>
<dbReference type="Proteomes" id="UP000184550">
    <property type="component" value="Unassembled WGS sequence"/>
</dbReference>
<dbReference type="AlphaFoldDB" id="A0A7Z9DYL6"/>
<name>A0A7Z9DYL6_9CYAN</name>
<proteinExistence type="predicted"/>
<keyword evidence="1" id="KW-0472">Membrane</keyword>
<keyword evidence="1" id="KW-0812">Transmembrane</keyword>
<dbReference type="RefSeq" id="WP_083621881.1">
    <property type="nucleotide sequence ID" value="NZ_LR734869.1"/>
</dbReference>
<dbReference type="OrthoDB" id="561356at2"/>
<gene>
    <name evidence="2" type="ORF">PL8927_600352</name>
</gene>
<dbReference type="EMBL" id="CZCU02000136">
    <property type="protein sequence ID" value="VXD18318.1"/>
    <property type="molecule type" value="Genomic_DNA"/>
</dbReference>
<sequence length="78" mass="8443">MPLELIILLASLLVAWLVFTWAVQVLKASISTAVAIAAIVLILQLVFGIGPQELLDHLIQLPQTLWNLILNSRSSGGN</sequence>